<evidence type="ECO:0000313" key="2">
    <source>
        <dbReference type="Proteomes" id="UP000092971"/>
    </source>
</evidence>
<sequence>MKIIYNTFRNDISFEDSSEKSWYKTGKEDIFILCNPGEKCEKLEPLSLRSSIVRSMQPIKQKRLYVKNGGEKIIREKIEEYLERKR</sequence>
<evidence type="ECO:0000313" key="1">
    <source>
        <dbReference type="EMBL" id="ANW99100.1"/>
    </source>
</evidence>
<gene>
    <name evidence="1" type="ORF">CSTERTH_08705</name>
</gene>
<accession>A0A1B1YEC6</accession>
<proteinExistence type="predicted"/>
<dbReference type="EMBL" id="CP014672">
    <property type="protein sequence ID" value="ANW99100.1"/>
    <property type="molecule type" value="Genomic_DNA"/>
</dbReference>
<name>A0A1B1YEC6_THEST</name>
<organism evidence="1 2">
    <name type="scientific">Thermoclostridium stercorarium subsp. thermolacticum DSM 2910</name>
    <dbReference type="NCBI Taxonomy" id="1121336"/>
    <lineage>
        <taxon>Bacteria</taxon>
        <taxon>Bacillati</taxon>
        <taxon>Bacillota</taxon>
        <taxon>Clostridia</taxon>
        <taxon>Eubacteriales</taxon>
        <taxon>Oscillospiraceae</taxon>
        <taxon>Thermoclostridium</taxon>
    </lineage>
</organism>
<reference evidence="1 2" key="1">
    <citation type="submission" date="2016-02" db="EMBL/GenBank/DDBJ databases">
        <title>Comparison of Clostridium stercorarium subspecies using comparative genomics and transcriptomics.</title>
        <authorList>
            <person name="Schellenberg J."/>
            <person name="Thallinger G."/>
            <person name="Levin D.B."/>
            <person name="Zhang X."/>
            <person name="Alvare G."/>
            <person name="Fristensky B."/>
            <person name="Sparling R."/>
        </authorList>
    </citation>
    <scope>NUCLEOTIDE SEQUENCE [LARGE SCALE GENOMIC DNA]</scope>
    <source>
        <strain evidence="1 2">DSM 2910</strain>
    </source>
</reference>
<dbReference type="AlphaFoldDB" id="A0A1B1YEC6"/>
<dbReference type="Proteomes" id="UP000092971">
    <property type="component" value="Chromosome"/>
</dbReference>
<protein>
    <submittedName>
        <fullName evidence="1">Uncharacterized protein</fullName>
    </submittedName>
</protein>